<dbReference type="InterPro" id="IPR013108">
    <property type="entry name" value="Amidohydro_3"/>
</dbReference>
<keyword evidence="6" id="KW-1185">Reference proteome</keyword>
<dbReference type="Pfam" id="PF07969">
    <property type="entry name" value="Amidohydro_3"/>
    <property type="match status" value="1"/>
</dbReference>
<dbReference type="Gene3D" id="3.20.20.140">
    <property type="entry name" value="Metal-dependent hydrolases"/>
    <property type="match status" value="1"/>
</dbReference>
<dbReference type="RefSeq" id="WP_005287297.1">
    <property type="nucleotide sequence ID" value="NZ_BMDA01000001.1"/>
</dbReference>
<dbReference type="PANTHER" id="PTHR22642">
    <property type="entry name" value="IMIDAZOLONEPROPIONASE"/>
    <property type="match status" value="1"/>
</dbReference>
<dbReference type="PATRIC" id="fig|1217698.3.peg.2792"/>
<dbReference type="Proteomes" id="UP000652691">
    <property type="component" value="Unassembled WGS sequence"/>
</dbReference>
<dbReference type="Proteomes" id="UP000013200">
    <property type="component" value="Unassembled WGS sequence"/>
</dbReference>
<reference evidence="5" key="3">
    <citation type="submission" date="2024-03" db="EMBL/GenBank/DDBJ databases">
        <authorList>
            <person name="Sun Q."/>
            <person name="Sedlacek I."/>
        </authorList>
    </citation>
    <scope>NUCLEOTIDE SEQUENCE</scope>
    <source>
        <strain evidence="5">CCM 8635</strain>
    </source>
</reference>
<gene>
    <name evidence="4" type="ORF">F888_02851</name>
    <name evidence="5" type="ORF">GCM10007354_04640</name>
</gene>
<dbReference type="PANTHER" id="PTHR22642:SF2">
    <property type="entry name" value="PROTEIN LONG AFTER FAR-RED 3"/>
    <property type="match status" value="1"/>
</dbReference>
<dbReference type="AlphaFoldDB" id="N9REF1"/>
<sequence>MKFKNGFLALSLSLIIPNMAWANHQVGSIYINGKIYTAQDNKPLQQAIAIATDGTIVRVGSNAEIKKIADKNTQVYDLKNKVMMPGLVDSHIHALASGVEMVLATMDEAQVDIAKVENKLRQSKLDGTGVAGDVLFLNGLSSEYWELSQQLSDVFNQNEWKTQPLVLIGSDHHTAWANQAMLKRANIDTNYIKKLSPENQQTIAHDEKFQPTGFLVDFGWDAVSEKIPSVSHDLLYKGSKEAVKYYNSLGITAWMDIAANAEPNKGISNIQNTPTTLGMIPMYKELSQRGQLTARVSGLHVVNPKSTVQVFDVIESINNQYQNIENFNLVGIKIFADGVLEYPAQSAALLGQYTNSKKSGQLLFDPVAFKTIIDEADKRDMLVHIHAVGDKAVHESLNAFEYTRSKRHSQVPHSITHLQLVDTQDYKRFKQNNVIASMQLAWAYEDSFNKELVKPYISAVSYRGMYPAHSLLKHGAIIAGASDAPVSTPNPFIAMATAITRKGLDGDRLNPAEAIDRDSVFKAYTIHSAKALYLDKSIGSLEPGKKADMIVLDRDIFKVSPEQLAETKVLWTIFDGIRVYQR</sequence>
<reference evidence="4 6" key="1">
    <citation type="submission" date="2013-02" db="EMBL/GenBank/DDBJ databases">
        <title>The Genome Sequence of Acinetobacter sp. NIPH 3623.</title>
        <authorList>
            <consortium name="The Broad Institute Genome Sequencing Platform"/>
            <consortium name="The Broad Institute Genome Sequencing Center for Infectious Disease"/>
            <person name="Cerqueira G."/>
            <person name="Feldgarden M."/>
            <person name="Courvalin P."/>
            <person name="Perichon B."/>
            <person name="Grillot-Courvalin C."/>
            <person name="Clermont D."/>
            <person name="Rocha E."/>
            <person name="Yoon E.-J."/>
            <person name="Nemec A."/>
            <person name="Walker B."/>
            <person name="Young S.K."/>
            <person name="Zeng Q."/>
            <person name="Gargeya S."/>
            <person name="Fitzgerald M."/>
            <person name="Haas B."/>
            <person name="Abouelleil A."/>
            <person name="Alvarado L."/>
            <person name="Arachchi H.M."/>
            <person name="Berlin A.M."/>
            <person name="Chapman S.B."/>
            <person name="Dewar J."/>
            <person name="Goldberg J."/>
            <person name="Griggs A."/>
            <person name="Gujja S."/>
            <person name="Hansen M."/>
            <person name="Howarth C."/>
            <person name="Imamovic A."/>
            <person name="Larimer J."/>
            <person name="McCowan C."/>
            <person name="Murphy C."/>
            <person name="Neiman D."/>
            <person name="Pearson M."/>
            <person name="Priest M."/>
            <person name="Roberts A."/>
            <person name="Saif S."/>
            <person name="Shea T."/>
            <person name="Sisk P."/>
            <person name="Sykes S."/>
            <person name="Wortman J."/>
            <person name="Nusbaum C."/>
            <person name="Birren B."/>
        </authorList>
    </citation>
    <scope>NUCLEOTIDE SEQUENCE [LARGE SCALE GENOMIC DNA]</scope>
    <source>
        <strain evidence="4 6">NIPH 3623</strain>
    </source>
</reference>
<keyword evidence="2" id="KW-0732">Signal</keyword>
<feature type="coiled-coil region" evidence="1">
    <location>
        <begin position="99"/>
        <end position="126"/>
    </location>
</feature>
<protein>
    <recommendedName>
        <fullName evidence="3">Amidohydrolase 3 domain-containing protein</fullName>
    </recommendedName>
</protein>
<dbReference type="HOGENOM" id="CLU_009942_6_1_6"/>
<evidence type="ECO:0000313" key="5">
    <source>
        <dbReference type="EMBL" id="GGH26862.1"/>
    </source>
</evidence>
<evidence type="ECO:0000256" key="1">
    <source>
        <dbReference type="SAM" id="Coils"/>
    </source>
</evidence>
<dbReference type="InterPro" id="IPR032466">
    <property type="entry name" value="Metal_Hydrolase"/>
</dbReference>
<accession>N9REF1</accession>
<dbReference type="SUPFAM" id="SSF51338">
    <property type="entry name" value="Composite domain of metallo-dependent hydrolases"/>
    <property type="match status" value="1"/>
</dbReference>
<dbReference type="GeneID" id="80103038"/>
<dbReference type="Gene3D" id="2.30.40.10">
    <property type="entry name" value="Urease, subunit C, domain 1"/>
    <property type="match status" value="1"/>
</dbReference>
<dbReference type="SUPFAM" id="SSF51556">
    <property type="entry name" value="Metallo-dependent hydrolases"/>
    <property type="match status" value="1"/>
</dbReference>
<evidence type="ECO:0000313" key="4">
    <source>
        <dbReference type="EMBL" id="ENX37512.1"/>
    </source>
</evidence>
<dbReference type="InterPro" id="IPR033932">
    <property type="entry name" value="YtcJ-like"/>
</dbReference>
<evidence type="ECO:0000259" key="3">
    <source>
        <dbReference type="Pfam" id="PF07969"/>
    </source>
</evidence>
<dbReference type="EMBL" id="BMDA01000001">
    <property type="protein sequence ID" value="GGH26862.1"/>
    <property type="molecule type" value="Genomic_DNA"/>
</dbReference>
<dbReference type="CDD" id="cd01300">
    <property type="entry name" value="YtcJ_like"/>
    <property type="match status" value="1"/>
</dbReference>
<evidence type="ECO:0000256" key="2">
    <source>
        <dbReference type="SAM" id="SignalP"/>
    </source>
</evidence>
<evidence type="ECO:0000313" key="7">
    <source>
        <dbReference type="Proteomes" id="UP000652691"/>
    </source>
</evidence>
<proteinExistence type="predicted"/>
<feature type="chain" id="PRO_5044737360" description="Amidohydrolase 3 domain-containing protein" evidence="2">
    <location>
        <begin position="23"/>
        <end position="582"/>
    </location>
</feature>
<dbReference type="STRING" id="1217698.F888_02851"/>
<dbReference type="EMBL" id="APSA01000007">
    <property type="protein sequence ID" value="ENX37512.1"/>
    <property type="molecule type" value="Genomic_DNA"/>
</dbReference>
<evidence type="ECO:0000313" key="6">
    <source>
        <dbReference type="Proteomes" id="UP000013200"/>
    </source>
</evidence>
<organism evidence="4 6">
    <name type="scientific">Acinetobacter courvalinii</name>
    <dbReference type="NCBI Taxonomy" id="280147"/>
    <lineage>
        <taxon>Bacteria</taxon>
        <taxon>Pseudomonadati</taxon>
        <taxon>Pseudomonadota</taxon>
        <taxon>Gammaproteobacteria</taxon>
        <taxon>Moraxellales</taxon>
        <taxon>Moraxellaceae</taxon>
        <taxon>Acinetobacter</taxon>
    </lineage>
</organism>
<comment type="caution">
    <text evidence="4">The sequence shown here is derived from an EMBL/GenBank/DDBJ whole genome shotgun (WGS) entry which is preliminary data.</text>
</comment>
<reference evidence="5 7" key="2">
    <citation type="journal article" date="2014" name="Int. J. Syst. Evol. Microbiol.">
        <title>Complete genome sequence of Corynebacterium casei LMG S-19264T (=DSM 44701T), isolated from a smear-ripened cheese.</title>
        <authorList>
            <consortium name="US DOE Joint Genome Institute (JGI-PGF)"/>
            <person name="Walter F."/>
            <person name="Albersmeier A."/>
            <person name="Kalinowski J."/>
            <person name="Ruckert C."/>
        </authorList>
    </citation>
    <scope>NUCLEOTIDE SEQUENCE [LARGE SCALE GENOMIC DNA]</scope>
    <source>
        <strain evidence="5 7">CCM 8635</strain>
    </source>
</reference>
<dbReference type="Gene3D" id="3.10.310.70">
    <property type="match status" value="1"/>
</dbReference>
<feature type="signal peptide" evidence="2">
    <location>
        <begin position="1"/>
        <end position="22"/>
    </location>
</feature>
<name>N9REF1_9GAMM</name>
<dbReference type="GO" id="GO:0016810">
    <property type="term" value="F:hydrolase activity, acting on carbon-nitrogen (but not peptide) bonds"/>
    <property type="evidence" value="ECO:0007669"/>
    <property type="project" value="InterPro"/>
</dbReference>
<keyword evidence="1" id="KW-0175">Coiled coil</keyword>
<feature type="domain" description="Amidohydrolase 3" evidence="3">
    <location>
        <begin position="74"/>
        <end position="580"/>
    </location>
</feature>
<dbReference type="InterPro" id="IPR011059">
    <property type="entry name" value="Metal-dep_hydrolase_composite"/>
</dbReference>